<protein>
    <recommendedName>
        <fullName evidence="4">Phenyloxazoline synthase MbtB</fullName>
    </recommendedName>
    <alternativeName>
        <fullName evidence="8">Mycobactin synthetase protein B</fullName>
    </alternativeName>
</protein>
<keyword evidence="7" id="KW-0436">Ligase</keyword>
<evidence type="ECO:0000256" key="7">
    <source>
        <dbReference type="ARBA" id="ARBA00022598"/>
    </source>
</evidence>
<dbReference type="InterPro" id="IPR042099">
    <property type="entry name" value="ANL_N_sf"/>
</dbReference>
<dbReference type="InterPro" id="IPR009081">
    <property type="entry name" value="PP-bd_ACP"/>
</dbReference>
<dbReference type="InterPro" id="IPR010071">
    <property type="entry name" value="AA_adenyl_dom"/>
</dbReference>
<accession>A0A4D4KSZ2</accession>
<dbReference type="Proteomes" id="UP000301309">
    <property type="component" value="Unassembled WGS sequence"/>
</dbReference>
<dbReference type="Pfam" id="PF00668">
    <property type="entry name" value="Condensation"/>
    <property type="match status" value="1"/>
</dbReference>
<dbReference type="GO" id="GO:0016874">
    <property type="term" value="F:ligase activity"/>
    <property type="evidence" value="ECO:0007669"/>
    <property type="project" value="UniProtKB-KW"/>
</dbReference>
<dbReference type="GO" id="GO:0043041">
    <property type="term" value="P:amino acid activation for nonribosomal peptide biosynthetic process"/>
    <property type="evidence" value="ECO:0007669"/>
    <property type="project" value="TreeGrafter"/>
</dbReference>
<gene>
    <name evidence="11" type="ORF">SVIO_003130</name>
</gene>
<dbReference type="InterPro" id="IPR023213">
    <property type="entry name" value="CAT-like_dom_sf"/>
</dbReference>
<dbReference type="FunFam" id="3.30.559.30:FF:000006">
    <property type="entry name" value="Yersiniabactin polyketide/non-ribosomal peptide synthetase"/>
    <property type="match status" value="1"/>
</dbReference>
<proteinExistence type="inferred from homology"/>
<dbReference type="Pfam" id="PF00550">
    <property type="entry name" value="PP-binding"/>
    <property type="match status" value="2"/>
</dbReference>
<feature type="region of interest" description="Disordered" evidence="9">
    <location>
        <begin position="78"/>
        <end position="106"/>
    </location>
</feature>
<dbReference type="Gene3D" id="3.30.559.10">
    <property type="entry name" value="Chloramphenicol acetyltransferase-like domain"/>
    <property type="match status" value="1"/>
</dbReference>
<dbReference type="FunFam" id="3.40.50.12780:FF:000012">
    <property type="entry name" value="Non-ribosomal peptide synthetase"/>
    <property type="match status" value="1"/>
</dbReference>
<dbReference type="InterPro" id="IPR006162">
    <property type="entry name" value="Ppantetheine_attach_site"/>
</dbReference>
<dbReference type="GO" id="GO:0044550">
    <property type="term" value="P:secondary metabolite biosynthetic process"/>
    <property type="evidence" value="ECO:0007669"/>
    <property type="project" value="TreeGrafter"/>
</dbReference>
<organism evidence="11 12">
    <name type="scientific">Streptomyces violaceusniger</name>
    <dbReference type="NCBI Taxonomy" id="68280"/>
    <lineage>
        <taxon>Bacteria</taxon>
        <taxon>Bacillati</taxon>
        <taxon>Actinomycetota</taxon>
        <taxon>Actinomycetes</taxon>
        <taxon>Kitasatosporales</taxon>
        <taxon>Streptomycetaceae</taxon>
        <taxon>Streptomyces</taxon>
        <taxon>Streptomyces violaceusniger group</taxon>
    </lineage>
</organism>
<dbReference type="GO" id="GO:0000036">
    <property type="term" value="F:acyl carrier activity"/>
    <property type="evidence" value="ECO:0007669"/>
    <property type="project" value="TreeGrafter"/>
</dbReference>
<dbReference type="InterPro" id="IPR000873">
    <property type="entry name" value="AMP-dep_synth/lig_dom"/>
</dbReference>
<evidence type="ECO:0000256" key="9">
    <source>
        <dbReference type="SAM" id="MobiDB-lite"/>
    </source>
</evidence>
<dbReference type="Gene3D" id="1.10.1200.10">
    <property type="entry name" value="ACP-like"/>
    <property type="match status" value="2"/>
</dbReference>
<comment type="similarity">
    <text evidence="3">Belongs to the ATP-dependent AMP-binding enzyme family. MbtB subfamily.</text>
</comment>
<dbReference type="InterPro" id="IPR057737">
    <property type="entry name" value="Condensation_MtbB-like"/>
</dbReference>
<evidence type="ECO:0000256" key="8">
    <source>
        <dbReference type="ARBA" id="ARBA00033440"/>
    </source>
</evidence>
<dbReference type="Gene3D" id="3.30.559.30">
    <property type="entry name" value="Nonribosomal peptide synthetase, condensation domain"/>
    <property type="match status" value="1"/>
</dbReference>
<dbReference type="InterPro" id="IPR036736">
    <property type="entry name" value="ACP-like_sf"/>
</dbReference>
<dbReference type="CDD" id="cd12114">
    <property type="entry name" value="A_NRPS_TlmIV_like"/>
    <property type="match status" value="1"/>
</dbReference>
<evidence type="ECO:0000259" key="10">
    <source>
        <dbReference type="PROSITE" id="PS50075"/>
    </source>
</evidence>
<dbReference type="PROSITE" id="PS50075">
    <property type="entry name" value="CARRIER"/>
    <property type="match status" value="2"/>
</dbReference>
<evidence type="ECO:0000313" key="12">
    <source>
        <dbReference type="Proteomes" id="UP000301309"/>
    </source>
</evidence>
<dbReference type="GO" id="GO:0031177">
    <property type="term" value="F:phosphopantetheine binding"/>
    <property type="evidence" value="ECO:0007669"/>
    <property type="project" value="TreeGrafter"/>
</dbReference>
<comment type="pathway">
    <text evidence="2">Siderophore biosynthesis; mycobactin biosynthesis.</text>
</comment>
<dbReference type="Pfam" id="PF00501">
    <property type="entry name" value="AMP-binding"/>
    <property type="match status" value="1"/>
</dbReference>
<dbReference type="InterPro" id="IPR001242">
    <property type="entry name" value="Condensation_dom"/>
</dbReference>
<keyword evidence="6" id="KW-0597">Phosphoprotein</keyword>
<evidence type="ECO:0000313" key="11">
    <source>
        <dbReference type="EMBL" id="GDY49690.1"/>
    </source>
</evidence>
<evidence type="ECO:0000256" key="6">
    <source>
        <dbReference type="ARBA" id="ARBA00022553"/>
    </source>
</evidence>
<comment type="caution">
    <text evidence="11">The sequence shown here is derived from an EMBL/GenBank/DDBJ whole genome shotgun (WGS) entry which is preliminary data.</text>
</comment>
<feature type="domain" description="Carrier" evidence="10">
    <location>
        <begin position="2"/>
        <end position="78"/>
    </location>
</feature>
<dbReference type="Gene3D" id="3.40.50.12780">
    <property type="entry name" value="N-terminal domain of ligase-like"/>
    <property type="match status" value="1"/>
</dbReference>
<dbReference type="SUPFAM" id="SSF56801">
    <property type="entry name" value="Acetyl-CoA synthetase-like"/>
    <property type="match status" value="1"/>
</dbReference>
<dbReference type="PROSITE" id="PS00455">
    <property type="entry name" value="AMP_BINDING"/>
    <property type="match status" value="1"/>
</dbReference>
<name>A0A4D4KSZ2_STRVO</name>
<evidence type="ECO:0000256" key="5">
    <source>
        <dbReference type="ARBA" id="ARBA00022450"/>
    </source>
</evidence>
<dbReference type="CDD" id="cd19535">
    <property type="entry name" value="Cyc_NRPS"/>
    <property type="match status" value="1"/>
</dbReference>
<comment type="cofactor">
    <cofactor evidence="1">
        <name>pantetheine 4'-phosphate</name>
        <dbReference type="ChEBI" id="CHEBI:47942"/>
    </cofactor>
</comment>
<dbReference type="SUPFAM" id="SSF47336">
    <property type="entry name" value="ACP-like"/>
    <property type="match status" value="2"/>
</dbReference>
<evidence type="ECO:0000256" key="1">
    <source>
        <dbReference type="ARBA" id="ARBA00001957"/>
    </source>
</evidence>
<dbReference type="EMBL" id="BJHW01000001">
    <property type="protein sequence ID" value="GDY49690.1"/>
    <property type="molecule type" value="Genomic_DNA"/>
</dbReference>
<dbReference type="Pfam" id="PF13193">
    <property type="entry name" value="AMP-binding_C"/>
    <property type="match status" value="1"/>
</dbReference>
<dbReference type="FunFam" id="1.10.1200.10:FF:000016">
    <property type="entry name" value="Non-ribosomal peptide synthase"/>
    <property type="match status" value="1"/>
</dbReference>
<dbReference type="InterPro" id="IPR020845">
    <property type="entry name" value="AMP-binding_CS"/>
</dbReference>
<sequence>MGDVVLGREGIRALVAGELELDPVEVGMDDNLVTLGLHSMRMIKIAAGLRRQGIRVNFSELALQPSVQAWADLVAERAGGRAGTRPKQAPPDPKQDERPSDSEPFGLATMQHGYWIGRKDEQALGGVASHLYAEFDGQGVDPARLERAVAALIRRHAMLRSQFLDDGTQRVLDQPGVPVWSVTDLRDADPSEVEKSLERIRQEKTHQRMRADLGQLVDISLTLLPGGRTRLHVDVDMMAADALSYRILLADLAEFYTSGTDDLGTLSYNFRDYLADYATVNASAHKREQEWWREVLPQLPGAPALPLIPESEQKDPLRSVRYEHWLDPESKRRLIERARTYGVTPATVLASVFAEIVGQWSSEQRFLLNLPLFNREPLHPDVEKLVGDFSSSVLLDVDVTGSSTLLERARGFQHTLHTQASHAAYPGLDVLRDLGRLRGEPVLASVVYTSGLDLGELFRDSVIGAFGEPAWIISQGPQVVLDAQVVELRGGLLLNWDVREHAFPAGMMDTMFRRHREMIDELLGDDENWDRFFGEGLPPEQRDVRAKVNSVVRPVPDGLLHEGFFARAADTPDATALLWGTDGRMSYAELRDSALRISGALAARGVRPGDAVSVHIPKGPDQIAAVLGVLAAGACYVPIGVEQPAARRAQIEQAGDVVLTLCDDDAAVGRDDALGIREAAGFDVPPANPVTPDPDQIAYVIFTSGSTGMPKGVEMCHRAALNTVEDINERFGITAEDRVLAVSALDFDLSVWDIFGLLGAGGALVLVAESDRRDAQQWLNLCRRHQVTVWDTVPALMEMLLTATGTDPLPESLRLALLSGDWIGLDLPDALRDASDGRCALVGLGGATEAGIWSNFQEIAGVPAHWRSIPYGRPLSNQRFRVVDARGRDCPDWVPGELWIGGRSVANGYRNDPERTADRFVTYAGDRWYRTGDLGRYWPDGTLEFLGRRDNQVKLRGYRIELGEVEAALRAVPAVHHAVAEVVGTTSQKLIAAVTLTAETDEATVLSVVADLLPPHMVPERLEVLQEFPLTPNGKLDRASVSAVLRAGAPPEEPYVEPAGDLETVLVEIVRKVLVADRISVEDDFFAVGGDSVLATKAIAQIREWLDTTEPKVADLFAARTVRALAVRLAKKQSVPGRIEQAATIYREVASMTEEELLAASRSMDR</sequence>
<dbReference type="AlphaFoldDB" id="A0A4D4KSZ2"/>
<evidence type="ECO:0000256" key="2">
    <source>
        <dbReference type="ARBA" id="ARBA00005102"/>
    </source>
</evidence>
<dbReference type="PANTHER" id="PTHR45527">
    <property type="entry name" value="NONRIBOSOMAL PEPTIDE SYNTHETASE"/>
    <property type="match status" value="1"/>
</dbReference>
<keyword evidence="5" id="KW-0596">Phosphopantetheine</keyword>
<dbReference type="InterPro" id="IPR045851">
    <property type="entry name" value="AMP-bd_C_sf"/>
</dbReference>
<reference evidence="11 12" key="1">
    <citation type="journal article" date="2020" name="Int. J. Syst. Evol. Microbiol.">
        <title>Reclassification of Streptomyces castelarensis and Streptomyces sporoclivatus as later heterotypic synonyms of Streptomyces antimycoticus.</title>
        <authorList>
            <person name="Komaki H."/>
            <person name="Tamura T."/>
        </authorList>
    </citation>
    <scope>NUCLEOTIDE SEQUENCE [LARGE SCALE GENOMIC DNA]</scope>
    <source>
        <strain evidence="11 12">NBRC 13459</strain>
    </source>
</reference>
<evidence type="ECO:0000256" key="4">
    <source>
        <dbReference type="ARBA" id="ARBA00016743"/>
    </source>
</evidence>
<dbReference type="RefSeq" id="WP_344596006.1">
    <property type="nucleotide sequence ID" value="NZ_BAAASO010000032.1"/>
</dbReference>
<keyword evidence="12" id="KW-1185">Reference proteome</keyword>
<dbReference type="FunFam" id="3.30.559.10:FF:000023">
    <property type="entry name" value="Non-ribosomal peptide synthetase"/>
    <property type="match status" value="1"/>
</dbReference>
<dbReference type="InterPro" id="IPR025110">
    <property type="entry name" value="AMP-bd_C"/>
</dbReference>
<dbReference type="NCBIfam" id="TIGR01733">
    <property type="entry name" value="AA-adenyl-dom"/>
    <property type="match status" value="1"/>
</dbReference>
<feature type="domain" description="Carrier" evidence="10">
    <location>
        <begin position="1057"/>
        <end position="1133"/>
    </location>
</feature>
<evidence type="ECO:0000256" key="3">
    <source>
        <dbReference type="ARBA" id="ARBA00007380"/>
    </source>
</evidence>
<dbReference type="PANTHER" id="PTHR45527:SF10">
    <property type="entry name" value="PYOCHELIN SYNTHASE PCHF"/>
    <property type="match status" value="1"/>
</dbReference>
<dbReference type="Gene3D" id="3.30.300.30">
    <property type="match status" value="1"/>
</dbReference>
<dbReference type="GO" id="GO:0005737">
    <property type="term" value="C:cytoplasm"/>
    <property type="evidence" value="ECO:0007669"/>
    <property type="project" value="TreeGrafter"/>
</dbReference>
<dbReference type="SUPFAM" id="SSF52777">
    <property type="entry name" value="CoA-dependent acyltransferases"/>
    <property type="match status" value="2"/>
</dbReference>
<dbReference type="PROSITE" id="PS00012">
    <property type="entry name" value="PHOSPHOPANTETHEINE"/>
    <property type="match status" value="2"/>
</dbReference>